<dbReference type="EMBL" id="LR796554">
    <property type="protein sequence ID" value="CAB4151948.1"/>
    <property type="molecule type" value="Genomic_DNA"/>
</dbReference>
<sequence>METIILIAFGLSSWFWYLLGKKEAEEKIKKDLQNKNDEQILDYIYNTFEL</sequence>
<evidence type="ECO:0000313" key="1">
    <source>
        <dbReference type="EMBL" id="CAB4136389.1"/>
    </source>
</evidence>
<accession>A0A6J5LXG3</accession>
<organism evidence="1">
    <name type="scientific">uncultured Caudovirales phage</name>
    <dbReference type="NCBI Taxonomy" id="2100421"/>
    <lineage>
        <taxon>Viruses</taxon>
        <taxon>Duplodnaviria</taxon>
        <taxon>Heunggongvirae</taxon>
        <taxon>Uroviricota</taxon>
        <taxon>Caudoviricetes</taxon>
        <taxon>Peduoviridae</taxon>
        <taxon>Maltschvirus</taxon>
        <taxon>Maltschvirus maltsch</taxon>
    </lineage>
</organism>
<proteinExistence type="predicted"/>
<reference evidence="1" key="1">
    <citation type="submission" date="2020-04" db="EMBL/GenBank/DDBJ databases">
        <authorList>
            <person name="Chiriac C."/>
            <person name="Salcher M."/>
            <person name="Ghai R."/>
            <person name="Kavagutti S V."/>
        </authorList>
    </citation>
    <scope>NUCLEOTIDE SEQUENCE</scope>
</reference>
<evidence type="ECO:0000313" key="2">
    <source>
        <dbReference type="EMBL" id="CAB4151948.1"/>
    </source>
</evidence>
<gene>
    <name evidence="1" type="ORF">UFOVP304_15</name>
    <name evidence="2" type="ORF">UFOVP584_42</name>
</gene>
<protein>
    <submittedName>
        <fullName evidence="1">Uncharacterized protein</fullName>
    </submittedName>
</protein>
<name>A0A6J5LXG3_9CAUD</name>
<dbReference type="EMBL" id="LR796322">
    <property type="protein sequence ID" value="CAB4136389.1"/>
    <property type="molecule type" value="Genomic_DNA"/>
</dbReference>